<dbReference type="PROSITE" id="PS50157">
    <property type="entry name" value="ZINC_FINGER_C2H2_2"/>
    <property type="match status" value="1"/>
</dbReference>
<accession>G0MYM3</accession>
<sequence>MTTWELGLCLQAKCSIYNLHFISRYFWLTCIENMSTFSSSEDERDRRNRKHSNKRSDNTRNRSRSPISRRKSSKHRASRSSSRGTFDDIDDLQILSQPPTSNRQRSNSPVYYSCQLCRRTFEAVRELAEHEVKDHKAAITCYHCDNKADSVERSASHTKYRHGPKPVICAYCQEPFGKSSELMTECDWEEFRSHMFKEAVKKQMFKHGVGTVNGQMAVALRGVGACPHGPPVKCKNFPQCPGSKCIYSHNMCRYENTCNKSTCPFDHPNRPRTCMTCVNDMKLRKNMRH</sequence>
<dbReference type="Proteomes" id="UP000008068">
    <property type="component" value="Unassembled WGS sequence"/>
</dbReference>
<feature type="region of interest" description="Disordered" evidence="2">
    <location>
        <begin position="39"/>
        <end position="107"/>
    </location>
</feature>
<keyword evidence="1" id="KW-0479">Metal-binding</keyword>
<organism evidence="5">
    <name type="scientific">Caenorhabditis brenneri</name>
    <name type="common">Nematode worm</name>
    <dbReference type="NCBI Taxonomy" id="135651"/>
    <lineage>
        <taxon>Eukaryota</taxon>
        <taxon>Metazoa</taxon>
        <taxon>Ecdysozoa</taxon>
        <taxon>Nematoda</taxon>
        <taxon>Chromadorea</taxon>
        <taxon>Rhabditida</taxon>
        <taxon>Rhabditina</taxon>
        <taxon>Rhabditomorpha</taxon>
        <taxon>Rhabditoidea</taxon>
        <taxon>Rhabditidae</taxon>
        <taxon>Peloderinae</taxon>
        <taxon>Caenorhabditis</taxon>
    </lineage>
</organism>
<dbReference type="EMBL" id="GL379821">
    <property type="protein sequence ID" value="EGT47883.1"/>
    <property type="molecule type" value="Genomic_DNA"/>
</dbReference>
<dbReference type="InParanoid" id="G0MYM3"/>
<keyword evidence="5" id="KW-1185">Reference proteome</keyword>
<dbReference type="eggNOG" id="KOG1721">
    <property type="taxonomic scope" value="Eukaryota"/>
</dbReference>
<keyword evidence="1" id="KW-0863">Zinc-finger</keyword>
<dbReference type="AlphaFoldDB" id="G0MYM3"/>
<evidence type="ECO:0000313" key="4">
    <source>
        <dbReference type="EMBL" id="EGT47883.1"/>
    </source>
</evidence>
<dbReference type="SMART" id="SM00355">
    <property type="entry name" value="ZnF_C2H2"/>
    <property type="match status" value="2"/>
</dbReference>
<dbReference type="Gene3D" id="3.30.160.60">
    <property type="entry name" value="Classic Zinc Finger"/>
    <property type="match status" value="1"/>
</dbReference>
<reference evidence="5" key="1">
    <citation type="submission" date="2011-07" db="EMBL/GenBank/DDBJ databases">
        <authorList>
            <consortium name="Caenorhabditis brenneri Sequencing and Analysis Consortium"/>
            <person name="Wilson R.K."/>
        </authorList>
    </citation>
    <scope>NUCLEOTIDE SEQUENCE [LARGE SCALE GENOMIC DNA]</scope>
    <source>
        <strain evidence="5">PB2801</strain>
    </source>
</reference>
<feature type="compositionally biased region" description="Basic residues" evidence="2">
    <location>
        <begin position="61"/>
        <end position="78"/>
    </location>
</feature>
<evidence type="ECO:0000256" key="1">
    <source>
        <dbReference type="PROSITE-ProRule" id="PRU00042"/>
    </source>
</evidence>
<dbReference type="HOGENOM" id="CLU_1162049_0_0_1"/>
<feature type="domain" description="C2H2-type" evidence="3">
    <location>
        <begin position="112"/>
        <end position="135"/>
    </location>
</feature>
<gene>
    <name evidence="4" type="ORF">CAEBREN_20627</name>
</gene>
<dbReference type="FunCoup" id="G0MYM3">
    <property type="interactions" value="27"/>
</dbReference>
<proteinExistence type="predicted"/>
<feature type="compositionally biased region" description="Polar residues" evidence="2">
    <location>
        <begin position="94"/>
        <end position="107"/>
    </location>
</feature>
<dbReference type="OrthoDB" id="5589010at2759"/>
<dbReference type="GO" id="GO:0008270">
    <property type="term" value="F:zinc ion binding"/>
    <property type="evidence" value="ECO:0007669"/>
    <property type="project" value="UniProtKB-KW"/>
</dbReference>
<keyword evidence="1" id="KW-0862">Zinc</keyword>
<dbReference type="OMA" id="VICAYCQ"/>
<evidence type="ECO:0000313" key="5">
    <source>
        <dbReference type="Proteomes" id="UP000008068"/>
    </source>
</evidence>
<protein>
    <recommendedName>
        <fullName evidence="3">C2H2-type domain-containing protein</fullName>
    </recommendedName>
</protein>
<dbReference type="InterPro" id="IPR013087">
    <property type="entry name" value="Znf_C2H2_type"/>
</dbReference>
<dbReference type="PROSITE" id="PS00028">
    <property type="entry name" value="ZINC_FINGER_C2H2_1"/>
    <property type="match status" value="1"/>
</dbReference>
<evidence type="ECO:0000256" key="2">
    <source>
        <dbReference type="SAM" id="MobiDB-lite"/>
    </source>
</evidence>
<name>G0MYM3_CAEBE</name>
<evidence type="ECO:0000259" key="3">
    <source>
        <dbReference type="PROSITE" id="PS50157"/>
    </source>
</evidence>
<dbReference type="STRING" id="135651.G0MYM3"/>